<accession>A0AA88T7N2</accession>
<dbReference type="EMBL" id="JAUPFM010000003">
    <property type="protein sequence ID" value="KAK2857022.1"/>
    <property type="molecule type" value="Genomic_DNA"/>
</dbReference>
<sequence>MRGLLRLNGAELRGGGGGGGGGEPEPAAAADPSSVSSSGPDTWARGQKPKGDDESPVRDELPLDEAWTWTCRRSELI</sequence>
<feature type="compositionally biased region" description="Gly residues" evidence="1">
    <location>
        <begin position="12"/>
        <end position="23"/>
    </location>
</feature>
<gene>
    <name evidence="2" type="ORF">Q5P01_005757</name>
</gene>
<feature type="region of interest" description="Disordered" evidence="1">
    <location>
        <begin position="1"/>
        <end position="63"/>
    </location>
</feature>
<reference evidence="2" key="1">
    <citation type="submission" date="2023-07" db="EMBL/GenBank/DDBJ databases">
        <title>Chromosome-level Genome Assembly of Striped Snakehead (Channa striata).</title>
        <authorList>
            <person name="Liu H."/>
        </authorList>
    </citation>
    <scope>NUCLEOTIDE SEQUENCE</scope>
    <source>
        <strain evidence="2">Gz</strain>
        <tissue evidence="2">Muscle</tissue>
    </source>
</reference>
<feature type="compositionally biased region" description="Low complexity" evidence="1">
    <location>
        <begin position="1"/>
        <end position="11"/>
    </location>
</feature>
<organism evidence="2 3">
    <name type="scientific">Channa striata</name>
    <name type="common">Snakehead murrel</name>
    <name type="synonym">Ophicephalus striatus</name>
    <dbReference type="NCBI Taxonomy" id="64152"/>
    <lineage>
        <taxon>Eukaryota</taxon>
        <taxon>Metazoa</taxon>
        <taxon>Chordata</taxon>
        <taxon>Craniata</taxon>
        <taxon>Vertebrata</taxon>
        <taxon>Euteleostomi</taxon>
        <taxon>Actinopterygii</taxon>
        <taxon>Neopterygii</taxon>
        <taxon>Teleostei</taxon>
        <taxon>Neoteleostei</taxon>
        <taxon>Acanthomorphata</taxon>
        <taxon>Anabantaria</taxon>
        <taxon>Anabantiformes</taxon>
        <taxon>Channoidei</taxon>
        <taxon>Channidae</taxon>
        <taxon>Channa</taxon>
    </lineage>
</organism>
<dbReference type="AlphaFoldDB" id="A0AA88T7N2"/>
<keyword evidence="3" id="KW-1185">Reference proteome</keyword>
<evidence type="ECO:0000256" key="1">
    <source>
        <dbReference type="SAM" id="MobiDB-lite"/>
    </source>
</evidence>
<feature type="compositionally biased region" description="Low complexity" evidence="1">
    <location>
        <begin position="24"/>
        <end position="40"/>
    </location>
</feature>
<comment type="caution">
    <text evidence="2">The sequence shown here is derived from an EMBL/GenBank/DDBJ whole genome shotgun (WGS) entry which is preliminary data.</text>
</comment>
<name>A0AA88T7N2_CHASR</name>
<protein>
    <submittedName>
        <fullName evidence="2">Uncharacterized protein</fullName>
    </submittedName>
</protein>
<feature type="compositionally biased region" description="Basic and acidic residues" evidence="1">
    <location>
        <begin position="49"/>
        <end position="61"/>
    </location>
</feature>
<evidence type="ECO:0000313" key="2">
    <source>
        <dbReference type="EMBL" id="KAK2857022.1"/>
    </source>
</evidence>
<dbReference type="Proteomes" id="UP001187415">
    <property type="component" value="Unassembled WGS sequence"/>
</dbReference>
<proteinExistence type="predicted"/>
<evidence type="ECO:0000313" key="3">
    <source>
        <dbReference type="Proteomes" id="UP001187415"/>
    </source>
</evidence>